<keyword evidence="2" id="KW-0067">ATP-binding</keyword>
<evidence type="ECO:0000313" key="5">
    <source>
        <dbReference type="EMBL" id="MBP2409754.1"/>
    </source>
</evidence>
<feature type="domain" description="Helicase ATP-binding" evidence="3">
    <location>
        <begin position="1163"/>
        <end position="1341"/>
    </location>
</feature>
<keyword evidence="5" id="KW-0378">Hydrolase</keyword>
<dbReference type="PANTHER" id="PTHR47962">
    <property type="entry name" value="ATP-DEPENDENT HELICASE LHR-RELATED-RELATED"/>
    <property type="match status" value="1"/>
</dbReference>
<evidence type="ECO:0000256" key="2">
    <source>
        <dbReference type="ARBA" id="ARBA00022840"/>
    </source>
</evidence>
<dbReference type="SMART" id="SM00487">
    <property type="entry name" value="DEXDc"/>
    <property type="match status" value="1"/>
</dbReference>
<comment type="caution">
    <text evidence="5">The sequence shown here is derived from an EMBL/GenBank/DDBJ whole genome shotgun (WGS) entry which is preliminary data.</text>
</comment>
<evidence type="ECO:0000259" key="3">
    <source>
        <dbReference type="PROSITE" id="PS51192"/>
    </source>
</evidence>
<dbReference type="InterPro" id="IPR001650">
    <property type="entry name" value="Helicase_C-like"/>
</dbReference>
<dbReference type="GO" id="GO:0004386">
    <property type="term" value="F:helicase activity"/>
    <property type="evidence" value="ECO:0007669"/>
    <property type="project" value="UniProtKB-KW"/>
</dbReference>
<dbReference type="Pfam" id="PF00270">
    <property type="entry name" value="DEAD"/>
    <property type="match status" value="1"/>
</dbReference>
<dbReference type="Proteomes" id="UP000698222">
    <property type="component" value="Unassembled WGS sequence"/>
</dbReference>
<reference evidence="5 6" key="1">
    <citation type="submission" date="2021-03" db="EMBL/GenBank/DDBJ databases">
        <title>Sequencing the genomes of 1000 actinobacteria strains.</title>
        <authorList>
            <person name="Klenk H.-P."/>
        </authorList>
    </citation>
    <scope>NUCLEOTIDE SEQUENCE [LARGE SCALE GENOMIC DNA]</scope>
    <source>
        <strain evidence="5 6">DSM 14564</strain>
    </source>
</reference>
<evidence type="ECO:0000256" key="1">
    <source>
        <dbReference type="ARBA" id="ARBA00022741"/>
    </source>
</evidence>
<name>A0ABS4YLX2_9MICO</name>
<dbReference type="PANTHER" id="PTHR47962:SF7">
    <property type="entry name" value="MITOCHONDRIAL ATP-DEPENDENT HELICASE IRC3-RELATED"/>
    <property type="match status" value="1"/>
</dbReference>
<keyword evidence="5" id="KW-0347">Helicase</keyword>
<dbReference type="InterPro" id="IPR036890">
    <property type="entry name" value="HATPase_C_sf"/>
</dbReference>
<dbReference type="PROSITE" id="PS51194">
    <property type="entry name" value="HELICASE_CTER"/>
    <property type="match status" value="1"/>
</dbReference>
<dbReference type="InterPro" id="IPR014001">
    <property type="entry name" value="Helicase_ATP-bd"/>
</dbReference>
<dbReference type="NCBIfam" id="NF047352">
    <property type="entry name" value="P_loop_sacsin"/>
    <property type="match status" value="1"/>
</dbReference>
<dbReference type="InterPro" id="IPR052511">
    <property type="entry name" value="ATP-dep_Helicase"/>
</dbReference>
<dbReference type="Gene3D" id="3.40.50.300">
    <property type="entry name" value="P-loop containing nucleotide triphosphate hydrolases"/>
    <property type="match status" value="2"/>
</dbReference>
<dbReference type="PROSITE" id="PS51192">
    <property type="entry name" value="HELICASE_ATP_BIND_1"/>
    <property type="match status" value="1"/>
</dbReference>
<dbReference type="SUPFAM" id="SSF55874">
    <property type="entry name" value="ATPase domain of HSP90 chaperone/DNA topoisomerase II/histidine kinase"/>
    <property type="match status" value="1"/>
</dbReference>
<protein>
    <submittedName>
        <fullName evidence="5">Superfamily II DNA or RNA helicase</fullName>
    </submittedName>
</protein>
<dbReference type="EMBL" id="JAGIOC010000001">
    <property type="protein sequence ID" value="MBP2409754.1"/>
    <property type="molecule type" value="Genomic_DNA"/>
</dbReference>
<dbReference type="InterPro" id="IPR011545">
    <property type="entry name" value="DEAD/DEAH_box_helicase_dom"/>
</dbReference>
<dbReference type="Pfam" id="PF00271">
    <property type="entry name" value="Helicase_C"/>
    <property type="match status" value="1"/>
</dbReference>
<dbReference type="RefSeq" id="WP_209892282.1">
    <property type="nucleotide sequence ID" value="NZ_JAGIOC010000001.1"/>
</dbReference>
<organism evidence="5 6">
    <name type="scientific">Brachybacterium fresconis</name>
    <dbReference type="NCBI Taxonomy" id="173363"/>
    <lineage>
        <taxon>Bacteria</taxon>
        <taxon>Bacillati</taxon>
        <taxon>Actinomycetota</taxon>
        <taxon>Actinomycetes</taxon>
        <taxon>Micrococcales</taxon>
        <taxon>Dermabacteraceae</taxon>
        <taxon>Brachybacterium</taxon>
    </lineage>
</organism>
<evidence type="ECO:0000259" key="4">
    <source>
        <dbReference type="PROSITE" id="PS51194"/>
    </source>
</evidence>
<accession>A0ABS4YLX2</accession>
<feature type="domain" description="Helicase C-terminal" evidence="4">
    <location>
        <begin position="1413"/>
        <end position="1560"/>
    </location>
</feature>
<gene>
    <name evidence="5" type="ORF">JOF44_002657</name>
</gene>
<dbReference type="SMART" id="SM00490">
    <property type="entry name" value="HELICc"/>
    <property type="match status" value="1"/>
</dbReference>
<proteinExistence type="predicted"/>
<keyword evidence="6" id="KW-1185">Reference proteome</keyword>
<keyword evidence="1" id="KW-0547">Nucleotide-binding</keyword>
<sequence length="1565" mass="173101">MNSFKAQPGLLDEQYGIERSVVESGYRRAQLNELVQNAADAMLGLEGRLQMVLTDDTLYCANEGQPFKSSGVTAIMMAHRSSKRGKEIGRYGLGFKSVLEISDRPEILSRSGSFRWSEEITQRALATAAVEYGAEHLPVLRIAEIFDPVSEAKSDVVLTEMMAWADTVVRLPLVDGVAEQVSHSIATFSGEFVLFSDSIGRLELDDRRSGTRREWRVDRLDDTTLDLHTAESHSEGTPRAGTVRWRVFSAEHHPSPRAAAFAGVRNSREELAVQWAIPADGSSTSKGQLWSHFPTASTLSVRGIVNAQFQTADDRHDIINGEYNEEILARTLPAVIASGLPEVAEPSAPSRHFGWLPSRDREVDSWADEVSNDAVMRAVATTSCFPDLDGTFRRADELLVPPLLEAVKDTELRDARDAWYALAHEESGTLAPWLHESALKNDGTGRHAKVRRLLDFAGVAAKEPRELVEGLAASRTMTGYRNALTFASVVLRSYAAWHSEVYRAAFIPTLEGRLEAPEAGRLTLPDPEDDAPSGPVVLPQVAHDPVCLPHLKLLGITGHDDEGRLRRVIRAAVQSPNAQAFKNLWETAHQLRDRRSVEALLSQSFPDPGKVFVKMLDGAWKPVTSAWRIGSVFVPSSRGTDPSLLLDDAFHGPDLGLLARWGVRQNLPDTAPLAHDPSLERAWRDSVKRTALTDARGLGYQISAGDIDLSPTTLTPGLLDLAHASTRTRERIVKLLVERQGSEASLRTTASYRTWDTRVLSPDAWWVLEYGVAETPLGALPVEHCTSGQEVASSFPREFLPIPHDLGHFARPVLTPMVTAKAWDFLFGTVVDAMRNLTSVHRLYAHAATQGARRPARLRALDKDERRFVESEFCVVTSRKATTDHLLTHQDVGVIQVDDEALARALGEKWSLDVVDIAFDSYLPEDSYDSPVHMAELHPHIGVVDPRLKRLRVALADSVLLRTTNDFDDVVVEDVSKKARFLRAQELLVVDRELKSNVLQYALRAVDSSRSVEDARLLMRKALEDARLKEASAKQNEWEKLLAYFGADSINAVVPQQTRAMVEEYLSRELSAKELFEVAKAMYGADVVRQLSKSLQERGDAAGPTRFSGSRDAKDFVEQLGIDPEFAGERYVRLPAQEVVTGPVRLKPLHPFQEDVSGLIRDVLSGQDDRRAMVQLPTGAGKTRVAVESVVRHVAGSEEPLKGHVMWIAQTKELCEQAVGTWMAVWRAHGSENTDMVVSRFWDGNPREVVTQDAGLHVIVSTPATAARMFESTKAKDGWFQRPGIVIIDEAHGAEARTTKQMLSRFKRRGTARTPVLGLSATPYRGTDERSTESLVEIFDRNLLTPSQFGPDDATQYLQANGYLSQVDHHILDGIALPKTRAAQEVDEEISSPLTRMSEAQLDLAAVARSTERNNQIIRSILSRGEDQRTLLFAASVQHAHALAAVFSYEGIESVAVHADMSPGARRAAVERFRRGDLKVLTNFNVLSQGFDVPDVSAVYVCRPTFVPNRYLQMIGRGLRGPQNGGTERVDIVNVQDNADNFGTKLAFTHFDHLWSKKVPAGAAR</sequence>
<evidence type="ECO:0000313" key="6">
    <source>
        <dbReference type="Proteomes" id="UP000698222"/>
    </source>
</evidence>
<dbReference type="SUPFAM" id="SSF52540">
    <property type="entry name" value="P-loop containing nucleoside triphosphate hydrolases"/>
    <property type="match status" value="1"/>
</dbReference>
<dbReference type="InterPro" id="IPR027417">
    <property type="entry name" value="P-loop_NTPase"/>
</dbReference>